<feature type="compositionally biased region" description="Polar residues" evidence="1">
    <location>
        <begin position="299"/>
        <end position="312"/>
    </location>
</feature>
<dbReference type="InterPro" id="IPR009057">
    <property type="entry name" value="Homeodomain-like_sf"/>
</dbReference>
<organism evidence="3 4">
    <name type="scientific">Pocillopora damicornis</name>
    <name type="common">Cauliflower coral</name>
    <name type="synonym">Millepora damicornis</name>
    <dbReference type="NCBI Taxonomy" id="46731"/>
    <lineage>
        <taxon>Eukaryota</taxon>
        <taxon>Metazoa</taxon>
        <taxon>Cnidaria</taxon>
        <taxon>Anthozoa</taxon>
        <taxon>Hexacorallia</taxon>
        <taxon>Scleractinia</taxon>
        <taxon>Astrocoeniina</taxon>
        <taxon>Pocilloporidae</taxon>
        <taxon>Pocillopora</taxon>
    </lineage>
</organism>
<feature type="region of interest" description="Disordered" evidence="1">
    <location>
        <begin position="285"/>
        <end position="320"/>
    </location>
</feature>
<reference evidence="3 4" key="1">
    <citation type="journal article" date="2018" name="Sci. Rep.">
        <title>Comparative analysis of the Pocillopora damicornis genome highlights role of immune system in coral evolution.</title>
        <authorList>
            <person name="Cunning R."/>
            <person name="Bay R.A."/>
            <person name="Gillette P."/>
            <person name="Baker A.C."/>
            <person name="Traylor-Knowles N."/>
        </authorList>
    </citation>
    <scope>NUCLEOTIDE SEQUENCE [LARGE SCALE GENOMIC DNA]</scope>
    <source>
        <strain evidence="3">RSMAS</strain>
        <tissue evidence="3">Whole animal</tissue>
    </source>
</reference>
<dbReference type="EMBL" id="RCHS01001430">
    <property type="protein sequence ID" value="RMX53446.1"/>
    <property type="molecule type" value="Genomic_DNA"/>
</dbReference>
<sequence>MCHRLTEVGKDFQLIADTLPGKTVAQCIQYYYLTKHRCCYKKLLKRAIYHKNGLKTRRAKSCGISQRANEQKREAIRDIRTVAKGKQRKAFSCPEPKIVEPRETSRFEKSRKKEESASESMIQCDKNTAGRLRNSDASPSVEVNASLHKNLNGATKGKSAKDVNQGKGVAKGSNRRGKVTSARADFMTNLQELSRGKSKKKMITSDQSNNDSTNRGSLGNKQERMCVDSSDLSQLDKANFITMRDGDELSEDCPALDRTLNPNLRSRYGDYDKIKSNSNFSCGKMPSGPSCSGIDSLKVSPTTTSENRTNGTLKRRGTKNDRKLLKRKRADLTDKEFATDIYLGKGFKKEPSKVDHNHLNLTNVDITTGVPCRDHEVEPKERNTVKGKRMRRKTLADEWPEFTDVLLPCFKSARGKSLKRNYPSVKIQRRNLCPVRSTGEKHSCFDKKTSC</sequence>
<evidence type="ECO:0000313" key="4">
    <source>
        <dbReference type="Proteomes" id="UP000275408"/>
    </source>
</evidence>
<feature type="domain" description="SANT" evidence="2">
    <location>
        <begin position="1"/>
        <end position="39"/>
    </location>
</feature>
<feature type="compositionally biased region" description="Basic and acidic residues" evidence="1">
    <location>
        <begin position="97"/>
        <end position="116"/>
    </location>
</feature>
<accession>A0A3M6UIH9</accession>
<dbReference type="PROSITE" id="PS51293">
    <property type="entry name" value="SANT"/>
    <property type="match status" value="1"/>
</dbReference>
<evidence type="ECO:0000313" key="3">
    <source>
        <dbReference type="EMBL" id="RMX53446.1"/>
    </source>
</evidence>
<dbReference type="Proteomes" id="UP000275408">
    <property type="component" value="Unassembled WGS sequence"/>
</dbReference>
<feature type="region of interest" description="Disordered" evidence="1">
    <location>
        <begin position="251"/>
        <end position="270"/>
    </location>
</feature>
<protein>
    <recommendedName>
        <fullName evidence="2">SANT domain-containing protein</fullName>
    </recommendedName>
</protein>
<dbReference type="Gene3D" id="1.10.10.60">
    <property type="entry name" value="Homeodomain-like"/>
    <property type="match status" value="1"/>
</dbReference>
<dbReference type="InterPro" id="IPR017884">
    <property type="entry name" value="SANT_dom"/>
</dbReference>
<feature type="region of interest" description="Disordered" evidence="1">
    <location>
        <begin position="88"/>
        <end position="229"/>
    </location>
</feature>
<feature type="compositionally biased region" description="Polar residues" evidence="1">
    <location>
        <begin position="135"/>
        <end position="153"/>
    </location>
</feature>
<evidence type="ECO:0000256" key="1">
    <source>
        <dbReference type="SAM" id="MobiDB-lite"/>
    </source>
</evidence>
<name>A0A3M6UIH9_POCDA</name>
<dbReference type="AlphaFoldDB" id="A0A3M6UIH9"/>
<proteinExistence type="predicted"/>
<evidence type="ECO:0000259" key="2">
    <source>
        <dbReference type="PROSITE" id="PS51293"/>
    </source>
</evidence>
<gene>
    <name evidence="3" type="ORF">pdam_00013291</name>
</gene>
<keyword evidence="4" id="KW-1185">Reference proteome</keyword>
<feature type="compositionally biased region" description="Polar residues" evidence="1">
    <location>
        <begin position="204"/>
        <end position="220"/>
    </location>
</feature>
<dbReference type="SUPFAM" id="SSF46689">
    <property type="entry name" value="Homeodomain-like"/>
    <property type="match status" value="1"/>
</dbReference>
<comment type="caution">
    <text evidence="3">The sequence shown here is derived from an EMBL/GenBank/DDBJ whole genome shotgun (WGS) entry which is preliminary data.</text>
</comment>